<feature type="binding site" evidence="5">
    <location>
        <position position="426"/>
    </location>
    <ligand>
        <name>UDP</name>
        <dbReference type="ChEBI" id="CHEBI:58223"/>
        <label>3</label>
    </ligand>
</feature>
<feature type="binding site" evidence="4 5">
    <location>
        <position position="324"/>
    </location>
    <ligand>
        <name>UDP</name>
        <dbReference type="ChEBI" id="CHEBI:58223"/>
        <label>1</label>
    </ligand>
</feature>
<reference evidence="3" key="1">
    <citation type="submission" date="2003-05" db="EMBL/GenBank/DDBJ databases">
        <authorList>
            <person name="DeAngelis P.L."/>
            <person name="White C.L."/>
        </authorList>
    </citation>
    <scope>NUCLEOTIDE SEQUENCE</scope>
    <source>
        <strain evidence="3">P-3881</strain>
    </source>
</reference>
<dbReference type="AlphaFoldDB" id="Q5SGE1"/>
<feature type="binding site" evidence="4 5">
    <location>
        <position position="164"/>
    </location>
    <ligand>
        <name>UDP</name>
        <dbReference type="ChEBI" id="CHEBI:58223"/>
        <label>1</label>
    </ligand>
</feature>
<organism evidence="3">
    <name type="scientific">Pasteurella multocida</name>
    <dbReference type="NCBI Taxonomy" id="747"/>
    <lineage>
        <taxon>Bacteria</taxon>
        <taxon>Pseudomonadati</taxon>
        <taxon>Pseudomonadota</taxon>
        <taxon>Gammaproteobacteria</taxon>
        <taxon>Pasteurellales</taxon>
        <taxon>Pasteurellaceae</taxon>
        <taxon>Pasteurella</taxon>
    </lineage>
</organism>
<dbReference type="Pfam" id="PF00535">
    <property type="entry name" value="Glycos_transf_2"/>
    <property type="match status" value="1"/>
</dbReference>
<feature type="binding site" evidence="4">
    <location>
        <position position="398"/>
    </location>
    <ligand>
        <name>UDP</name>
        <dbReference type="ChEBI" id="CHEBI:58223"/>
        <label>2</label>
    </ligand>
</feature>
<evidence type="ECO:0007829" key="6">
    <source>
        <dbReference type="PDB" id="8VIW"/>
    </source>
</evidence>
<dbReference type="CAZy" id="GT45">
    <property type="family name" value="Glycosyltransferase Family 45"/>
</dbReference>
<dbReference type="InterPro" id="IPR029044">
    <property type="entry name" value="Nucleotide-diphossugar_trans"/>
</dbReference>
<feature type="region of interest" description="Disordered" evidence="1">
    <location>
        <begin position="1"/>
        <end position="22"/>
    </location>
</feature>
<dbReference type="GO" id="GO:0046872">
    <property type="term" value="F:metal ion binding"/>
    <property type="evidence" value="ECO:0007669"/>
    <property type="project" value="UniProtKB-KW"/>
</dbReference>
<feature type="binding site" evidence="4 5">
    <location>
        <position position="136"/>
    </location>
    <ligand>
        <name>UDP</name>
        <dbReference type="ChEBI" id="CHEBI:58223"/>
        <label>1</label>
    </ligand>
</feature>
<keyword evidence="4 5" id="KW-0547">Nucleotide-binding</keyword>
<dbReference type="SUPFAM" id="SSF53448">
    <property type="entry name" value="Nucleotide-diphospho-sugar transferases"/>
    <property type="match status" value="2"/>
</dbReference>
<name>Q5SGE1_PASMD</name>
<dbReference type="EMBL" id="AY292200">
    <property type="protein sequence ID" value="AAQ55110.1"/>
    <property type="molecule type" value="Genomic_DNA"/>
</dbReference>
<keyword evidence="4 5" id="KW-0002">3D-structure</keyword>
<dbReference type="CDD" id="cd00761">
    <property type="entry name" value="Glyco_tranf_GTA_type"/>
    <property type="match status" value="1"/>
</dbReference>
<evidence type="ECO:0000256" key="1">
    <source>
        <dbReference type="SAM" id="MobiDB-lite"/>
    </source>
</evidence>
<protein>
    <submittedName>
        <fullName evidence="3">Heparosan synthase B</fullName>
    </submittedName>
</protein>
<dbReference type="PANTHER" id="PTHR22916:SF3">
    <property type="entry name" value="UDP-GLCNAC:BETAGAL BETA-1,3-N-ACETYLGLUCOSAMINYLTRANSFERASE-LIKE PROTEIN 1"/>
    <property type="match status" value="1"/>
</dbReference>
<sequence length="651" mass="75373">MKGKKEMTQIQIAKNPPQHEKENELNTFQNKIDSLKTTLNKDIISQQTLLAKQDSKHPLSASLENENKLLLKQLQLVLQEFEKIYTYNQALEAKLEKDKQTTSITDLYNEVAKSDLGLVKETNSANPLVSIIMTSHNTAQFIEASINSLLLQTYKNIEIIIVDDDSSDNTFEIASRIANTTSKVRVFRLNSNLGTYFAKNTGILKSKGDIIFFQDSDDVCHHERIERCVNILLANKETIAVRCAYSRLAPETQHIIKVNNMDYRLGFITLGMHRKVFQEIGFFNCTTKGSDDEFFHRIAKYYGKEKIKNLLLPLYYNTMRENSLFTDMVEWIDNHNIIQKMSDTRQHYATLFQAMHNETASHDFKNLFQFPRIYDALPVPQEMSKLSNPKIPVYINICSIPSRIAQLRRIIGILKNQCDHFHIYLDGYVEIPDFIKNLGNKATVVHCKDKDNSIRDNGKFILLEELIEKNQDGYYITCDDDIIYPSDYINTMIKKLNEYDDKAVIGLHGILFPSRMTKYFSADRLVYSFYKPLEKDKAVNVLGTGTVSFRVSLFNQFSLSDFTHSGMADIYFSLLCKKNNILQICISRPANWLTEDNRDSETLYHQYRDNDEQQTQLIMENGPWGYSSIYPLVKNHPKFTDLIPCLPFYFL</sequence>
<feature type="binding site" evidence="4 5">
    <location>
        <position position="134"/>
    </location>
    <ligand>
        <name>UDP</name>
        <dbReference type="ChEBI" id="CHEBI:58223"/>
        <label>1</label>
    </ligand>
</feature>
<reference evidence="3" key="2">
    <citation type="journal article" date="2004" name="J. Bacteriol.">
        <title>Identification of a distinct, cryptic heparosan synthase from Pasteurella multocida types A, D, and F.</title>
        <authorList>
            <person name="Deangelis P.L."/>
            <person name="White C.L."/>
        </authorList>
    </citation>
    <scope>NUCLEOTIDE SEQUENCE</scope>
    <source>
        <strain evidence="3">P-3881</strain>
    </source>
</reference>
<dbReference type="SMR" id="Q5SGE1"/>
<feature type="binding site" evidence="6">
    <location>
        <position position="385"/>
    </location>
    <ligand>
        <name>UDP</name>
        <dbReference type="ChEBI" id="CHEBI:58223"/>
        <label>1</label>
    </ligand>
</feature>
<feature type="binding site" evidence="6">
    <location>
        <position position="480"/>
    </location>
    <ligand>
        <name>UDP</name>
        <dbReference type="ChEBI" id="CHEBI:58223"/>
        <label>4</label>
    </ligand>
</feature>
<feature type="binding site" evidence="4 5">
    <location>
        <position position="216"/>
    </location>
    <ligand>
        <name>UDP</name>
        <dbReference type="ChEBI" id="CHEBI:58223"/>
        <label>1</label>
    </ligand>
</feature>
<feature type="binding site" evidence="5">
    <location>
        <position position="398"/>
    </location>
    <ligand>
        <name>UDP</name>
        <dbReference type="ChEBI" id="CHEBI:58223"/>
        <label>3</label>
    </ligand>
</feature>
<evidence type="ECO:0000259" key="2">
    <source>
        <dbReference type="Pfam" id="PF00535"/>
    </source>
</evidence>
<feature type="binding site" evidence="4">
    <location>
        <position position="480"/>
    </location>
    <ligand>
        <name>UDP</name>
        <dbReference type="ChEBI" id="CHEBI:58223"/>
        <label>2</label>
    </ligand>
</feature>
<evidence type="ECO:0007829" key="4">
    <source>
        <dbReference type="PDB" id="8VH7"/>
    </source>
</evidence>
<feature type="binding site" evidence="6">
    <location>
        <position position="403"/>
    </location>
    <ligand>
        <name>UDP</name>
        <dbReference type="ChEBI" id="CHEBI:58223"/>
        <label>4</label>
    </ligand>
</feature>
<reference evidence="4 5" key="3">
    <citation type="journal article" date="2024" name="ACS Catal.">
        <title>Structural and Functional Analysis of Heparosan Synthase 2 from &lt;i&gt;Pasteurella multocida&lt;/i&gt; (PmHS2) to Improve the Synthesis of Heparin.</title>
        <authorList>
            <person name="Stancanelli E."/>
            <person name="Krahn J.A."/>
            <person name="Viverette E."/>
            <person name="Dutcher R."/>
            <person name="Pagadala V."/>
            <person name="Borgnia M.J."/>
            <person name="Liu J."/>
            <person name="Pedersen L.C."/>
        </authorList>
    </citation>
    <scope>X-RAY CRYSTALLOGRAPHY (1.98 ANGSTROMS) OF 98-644 IN COMPLEX WITH MN(2+) AND UDP</scope>
</reference>
<feature type="binding site" evidence="5">
    <location>
        <position position="479"/>
    </location>
    <ligand>
        <name>UDP</name>
        <dbReference type="ChEBI" id="CHEBI:58223"/>
        <label>3</label>
    </ligand>
</feature>
<feature type="binding site" evidence="4 5">
    <location>
        <position position="481"/>
    </location>
    <ligand>
        <name>Mn(2+)</name>
        <dbReference type="ChEBI" id="CHEBI:29035"/>
        <label>2</label>
    </ligand>
</feature>
<feature type="binding site" evidence="4 5">
    <location>
        <position position="325"/>
    </location>
    <ligand>
        <name>UDP</name>
        <dbReference type="ChEBI" id="CHEBI:58223"/>
        <label>1</label>
    </ligand>
</feature>
<dbReference type="PDB" id="8VH7">
    <property type="method" value="X-ray"/>
    <property type="resolution" value="1.98 A"/>
    <property type="chains" value="A/B=98-644"/>
</dbReference>
<proteinExistence type="evidence at protein level"/>
<dbReference type="PDB" id="8VH8">
    <property type="method" value="X-ray"/>
    <property type="resolution" value="2.85 A"/>
    <property type="chains" value="A/B/C/D=98-644"/>
</dbReference>
<feature type="binding site" evidence="4">
    <location>
        <position position="403"/>
    </location>
    <ligand>
        <name>UDP</name>
        <dbReference type="ChEBI" id="CHEBI:58223"/>
        <label>2</label>
    </ligand>
</feature>
<feature type="binding site" evidence="4 5">
    <location>
        <position position="217"/>
    </location>
    <ligand>
        <name>Mn(2+)</name>
        <dbReference type="ChEBI" id="CHEBI:29035"/>
        <label>1</label>
    </ligand>
</feature>
<dbReference type="InterPro" id="IPR001173">
    <property type="entry name" value="Glyco_trans_2-like"/>
</dbReference>
<feature type="domain" description="Glycosyltransferase 2-like" evidence="2">
    <location>
        <begin position="130"/>
        <end position="247"/>
    </location>
</feature>
<feature type="binding site" evidence="4">
    <location>
        <position position="426"/>
    </location>
    <ligand>
        <name>UDP</name>
        <dbReference type="ChEBI" id="CHEBI:58223"/>
        <label>2</label>
    </ligand>
</feature>
<dbReference type="PANTHER" id="PTHR22916">
    <property type="entry name" value="GLYCOSYLTRANSFERASE"/>
    <property type="match status" value="1"/>
</dbReference>
<dbReference type="GO" id="GO:0000166">
    <property type="term" value="F:nucleotide binding"/>
    <property type="evidence" value="ECO:0007669"/>
    <property type="project" value="UniProtKB-KW"/>
</dbReference>
<feature type="binding site" evidence="6">
    <location>
        <position position="603"/>
    </location>
    <ligand>
        <name>UDP</name>
        <dbReference type="ChEBI" id="CHEBI:58223"/>
        <label>4</label>
    </ligand>
</feature>
<feature type="binding site" evidence="5">
    <location>
        <position position="480"/>
    </location>
    <ligand>
        <name>UDP</name>
        <dbReference type="ChEBI" id="CHEBI:58223"/>
        <label>3</label>
    </ligand>
</feature>
<feature type="binding site" evidence="6">
    <location>
        <position position="604"/>
    </location>
    <ligand>
        <name>UDP</name>
        <dbReference type="ChEBI" id="CHEBI:58223"/>
        <label>4</label>
    </ligand>
</feature>
<gene>
    <name evidence="3" type="primary">hssB</name>
</gene>
<dbReference type="PDB" id="8VIW">
    <property type="method" value="EM"/>
    <property type="resolution" value="3.30 A"/>
    <property type="chains" value="A/B/C/D=98-651"/>
</dbReference>
<dbReference type="EMDB" id="EMD-43269"/>
<keyword evidence="4 5" id="KW-0479">Metal-binding</keyword>
<feature type="binding site" evidence="4 5">
    <location>
        <position position="247"/>
    </location>
    <ligand>
        <name>UDP</name>
        <dbReference type="ChEBI" id="CHEBI:58223"/>
        <label>1</label>
    </ligand>
</feature>
<feature type="binding site" evidence="4 5">
    <location>
        <position position="218"/>
    </location>
    <ligand>
        <name>Mn(2+)</name>
        <dbReference type="ChEBI" id="CHEBI:29035"/>
        <label>1</label>
    </ligand>
</feature>
<dbReference type="Gene3D" id="3.90.550.10">
    <property type="entry name" value="Spore Coat Polysaccharide Biosynthesis Protein SpsA, Chain A"/>
    <property type="match status" value="2"/>
</dbReference>
<dbReference type="CAZy" id="GT2">
    <property type="family name" value="Glycosyltransferase Family 2"/>
</dbReference>
<evidence type="ECO:0000313" key="3">
    <source>
        <dbReference type="EMBL" id="AAQ55110.1"/>
    </source>
</evidence>
<feature type="binding site" evidence="6">
    <location>
        <position position="426"/>
    </location>
    <ligand>
        <name>UDP</name>
        <dbReference type="ChEBI" id="CHEBI:58223"/>
        <label>4</label>
    </ligand>
</feature>
<feature type="binding site" evidence="5 6">
    <location>
        <position position="323"/>
    </location>
    <ligand>
        <name>UDP</name>
        <dbReference type="ChEBI" id="CHEBI:58223"/>
        <label>1</label>
    </ligand>
</feature>
<evidence type="ECO:0007829" key="5">
    <source>
        <dbReference type="PDB" id="8VH8"/>
    </source>
</evidence>
<feature type="binding site" evidence="4 5">
    <location>
        <position position="320"/>
    </location>
    <ligand>
        <name>UDP</name>
        <dbReference type="ChEBI" id="CHEBI:58223"/>
        <label>1</label>
    </ligand>
</feature>
<accession>Q5SGE1</accession>
<dbReference type="GO" id="GO:0016758">
    <property type="term" value="F:hexosyltransferase activity"/>
    <property type="evidence" value="ECO:0007669"/>
    <property type="project" value="UniProtKB-ARBA"/>
</dbReference>